<dbReference type="Proteomes" id="UP000625711">
    <property type="component" value="Unassembled WGS sequence"/>
</dbReference>
<evidence type="ECO:0000256" key="1">
    <source>
        <dbReference type="SAM" id="MobiDB-lite"/>
    </source>
</evidence>
<organism evidence="3 4">
    <name type="scientific">Rhynchophorus ferrugineus</name>
    <name type="common">Red palm weevil</name>
    <name type="synonym">Curculio ferrugineus</name>
    <dbReference type="NCBI Taxonomy" id="354439"/>
    <lineage>
        <taxon>Eukaryota</taxon>
        <taxon>Metazoa</taxon>
        <taxon>Ecdysozoa</taxon>
        <taxon>Arthropoda</taxon>
        <taxon>Hexapoda</taxon>
        <taxon>Insecta</taxon>
        <taxon>Pterygota</taxon>
        <taxon>Neoptera</taxon>
        <taxon>Endopterygota</taxon>
        <taxon>Coleoptera</taxon>
        <taxon>Polyphaga</taxon>
        <taxon>Cucujiformia</taxon>
        <taxon>Curculionidae</taxon>
        <taxon>Dryophthorinae</taxon>
        <taxon>Rhynchophorus</taxon>
    </lineage>
</organism>
<reference evidence="3" key="1">
    <citation type="submission" date="2020-08" db="EMBL/GenBank/DDBJ databases">
        <title>Genome sequencing and assembly of the red palm weevil Rhynchophorus ferrugineus.</title>
        <authorList>
            <person name="Dias G.B."/>
            <person name="Bergman C.M."/>
            <person name="Manee M."/>
        </authorList>
    </citation>
    <scope>NUCLEOTIDE SEQUENCE</scope>
    <source>
        <strain evidence="3">AA-2017</strain>
        <tissue evidence="3">Whole larva</tissue>
    </source>
</reference>
<feature type="domain" description="DUF7041" evidence="2">
    <location>
        <begin position="180"/>
        <end position="258"/>
    </location>
</feature>
<evidence type="ECO:0000259" key="2">
    <source>
        <dbReference type="Pfam" id="PF23055"/>
    </source>
</evidence>
<keyword evidence="4" id="KW-1185">Reference proteome</keyword>
<dbReference type="PANTHER" id="PTHR33327">
    <property type="entry name" value="ENDONUCLEASE"/>
    <property type="match status" value="1"/>
</dbReference>
<feature type="region of interest" description="Disordered" evidence="1">
    <location>
        <begin position="356"/>
        <end position="375"/>
    </location>
</feature>
<name>A0A834IM36_RHYFE</name>
<proteinExistence type="predicted"/>
<evidence type="ECO:0000313" key="4">
    <source>
        <dbReference type="Proteomes" id="UP000625711"/>
    </source>
</evidence>
<dbReference type="OrthoDB" id="6433758at2759"/>
<sequence length="375" mass="42840">MQLNESIISFYNKLKLMVQQIVNRDIIEFLDQNTQRILSTKQLLMSNSPPALQHASNLVIRHDTLTNLMKILNTNNPTVKAQQQNYIEFNTRNEVNEFSFQPNTLITIVQHNKISLEKTISHLCAQIPNPIVLQQRKGSTGTYRQPAECQRQPVTLGIEFTSLPSGCRQQDKDQRNLHGNKTEPEIWFNRRGAQFRAAGIIADATKFDYTIANLNHGVLSEVIDIIRKPPDTKIYDPLKHRLIKRSAVSQTNKICKLMGDITLGDQTPSQLLHKLQILIKGNTSENPLLGTIATKHESAVIVTRDEDLEMLADRIQDTNELSKIQNIQEQASPSNEIQEQIRQLRKQMKMLTERPNNQIPKKVYSRGPNDQLDIC</sequence>
<dbReference type="AlphaFoldDB" id="A0A834IM36"/>
<dbReference type="EMBL" id="JAACXV010000259">
    <property type="protein sequence ID" value="KAF7281103.1"/>
    <property type="molecule type" value="Genomic_DNA"/>
</dbReference>
<dbReference type="Pfam" id="PF23055">
    <property type="entry name" value="DUF7041"/>
    <property type="match status" value="1"/>
</dbReference>
<evidence type="ECO:0000313" key="3">
    <source>
        <dbReference type="EMBL" id="KAF7281103.1"/>
    </source>
</evidence>
<protein>
    <recommendedName>
        <fullName evidence="2">DUF7041 domain-containing protein</fullName>
    </recommendedName>
</protein>
<dbReference type="PANTHER" id="PTHR33327:SF3">
    <property type="entry name" value="RNA-DIRECTED DNA POLYMERASE"/>
    <property type="match status" value="1"/>
</dbReference>
<comment type="caution">
    <text evidence="3">The sequence shown here is derived from an EMBL/GenBank/DDBJ whole genome shotgun (WGS) entry which is preliminary data.</text>
</comment>
<accession>A0A834IM36</accession>
<dbReference type="InterPro" id="IPR055469">
    <property type="entry name" value="DUF7041"/>
</dbReference>
<gene>
    <name evidence="3" type="ORF">GWI33_005161</name>
</gene>